<dbReference type="UniPathway" id="UPA00098">
    <property type="reaction ID" value="UER00361"/>
</dbReference>
<dbReference type="PROSITE" id="PS00521">
    <property type="entry name" value="P5CR"/>
    <property type="match status" value="1"/>
</dbReference>
<protein>
    <recommendedName>
        <fullName evidence="9 10">Pyrroline-5-carboxylate reductase</fullName>
        <shortName evidence="9">P5C reductase</shortName>
        <shortName evidence="9">P5CR</shortName>
        <ecNumber evidence="9 10">1.5.1.2</ecNumber>
    </recommendedName>
    <alternativeName>
        <fullName evidence="9">PCA reductase</fullName>
    </alternativeName>
</protein>
<dbReference type="InterPro" id="IPR008927">
    <property type="entry name" value="6-PGluconate_DH-like_C_sf"/>
</dbReference>
<dbReference type="SUPFAM" id="SSF51735">
    <property type="entry name" value="NAD(P)-binding Rossmann-fold domains"/>
    <property type="match status" value="1"/>
</dbReference>
<comment type="subcellular location">
    <subcellularLocation>
        <location evidence="1 9">Cytoplasm</location>
    </subcellularLocation>
</comment>
<evidence type="ECO:0000259" key="13">
    <source>
        <dbReference type="Pfam" id="PF03807"/>
    </source>
</evidence>
<evidence type="ECO:0000259" key="14">
    <source>
        <dbReference type="Pfam" id="PF14748"/>
    </source>
</evidence>
<keyword evidence="6 9" id="KW-0521">NADP</keyword>
<dbReference type="Gene3D" id="1.10.3730.10">
    <property type="entry name" value="ProC C-terminal domain-like"/>
    <property type="match status" value="1"/>
</dbReference>
<keyword evidence="16" id="KW-1185">Reference proteome</keyword>
<evidence type="ECO:0000256" key="5">
    <source>
        <dbReference type="ARBA" id="ARBA00022650"/>
    </source>
</evidence>
<proteinExistence type="inferred from homology"/>
<evidence type="ECO:0000256" key="12">
    <source>
        <dbReference type="RuleBase" id="RU003903"/>
    </source>
</evidence>
<keyword evidence="4 9" id="KW-0028">Amino-acid biosynthesis</keyword>
<dbReference type="PIRSF" id="PIRSF000193">
    <property type="entry name" value="Pyrrol-5-carb_rd"/>
    <property type="match status" value="1"/>
</dbReference>
<dbReference type="GO" id="GO:0004735">
    <property type="term" value="F:pyrroline-5-carboxylate reductase activity"/>
    <property type="evidence" value="ECO:0007669"/>
    <property type="project" value="UniProtKB-UniRule"/>
</dbReference>
<accession>A0A6N7X6D6</accession>
<dbReference type="InterPro" id="IPR028939">
    <property type="entry name" value="P5C_Rdtase_cat_N"/>
</dbReference>
<dbReference type="PANTHER" id="PTHR11645">
    <property type="entry name" value="PYRROLINE-5-CARBOXYLATE REDUCTASE"/>
    <property type="match status" value="1"/>
</dbReference>
<name>A0A6N7X6D6_9FIRM</name>
<dbReference type="FunFam" id="1.10.3730.10:FF:000001">
    <property type="entry name" value="Pyrroline-5-carboxylate reductase"/>
    <property type="match status" value="1"/>
</dbReference>
<evidence type="ECO:0000256" key="9">
    <source>
        <dbReference type="HAMAP-Rule" id="MF_01925"/>
    </source>
</evidence>
<dbReference type="GO" id="GO:0005737">
    <property type="term" value="C:cytoplasm"/>
    <property type="evidence" value="ECO:0007669"/>
    <property type="project" value="UniProtKB-SubCell"/>
</dbReference>
<dbReference type="InterPro" id="IPR036291">
    <property type="entry name" value="NAD(P)-bd_dom_sf"/>
</dbReference>
<evidence type="ECO:0000256" key="6">
    <source>
        <dbReference type="ARBA" id="ARBA00022857"/>
    </source>
</evidence>
<dbReference type="AlphaFoldDB" id="A0A6N7X6D6"/>
<dbReference type="GO" id="GO:0055129">
    <property type="term" value="P:L-proline biosynthetic process"/>
    <property type="evidence" value="ECO:0007669"/>
    <property type="project" value="UniProtKB-UniRule"/>
</dbReference>
<evidence type="ECO:0000256" key="8">
    <source>
        <dbReference type="ARBA" id="ARBA00058118"/>
    </source>
</evidence>
<evidence type="ECO:0000256" key="11">
    <source>
        <dbReference type="PIRSR" id="PIRSR000193-1"/>
    </source>
</evidence>
<feature type="binding site" evidence="11">
    <location>
        <begin position="6"/>
        <end position="11"/>
    </location>
    <ligand>
        <name>NADP(+)</name>
        <dbReference type="ChEBI" id="CHEBI:58349"/>
    </ligand>
</feature>
<dbReference type="Gene3D" id="3.40.50.720">
    <property type="entry name" value="NAD(P)-binding Rossmann-like Domain"/>
    <property type="match status" value="1"/>
</dbReference>
<dbReference type="PANTHER" id="PTHR11645:SF0">
    <property type="entry name" value="PYRROLINE-5-CARBOXYLATE REDUCTASE 3"/>
    <property type="match status" value="1"/>
</dbReference>
<keyword evidence="7 9" id="KW-0560">Oxidoreductase</keyword>
<dbReference type="SUPFAM" id="SSF48179">
    <property type="entry name" value="6-phosphogluconate dehydrogenase C-terminal domain-like"/>
    <property type="match status" value="1"/>
</dbReference>
<dbReference type="NCBIfam" id="TIGR00112">
    <property type="entry name" value="proC"/>
    <property type="match status" value="1"/>
</dbReference>
<evidence type="ECO:0000256" key="3">
    <source>
        <dbReference type="ARBA" id="ARBA00022490"/>
    </source>
</evidence>
<dbReference type="InterPro" id="IPR000304">
    <property type="entry name" value="Pyrroline-COOH_reductase"/>
</dbReference>
<comment type="function">
    <text evidence="8 9">Catalyzes the reduction of 1-pyrroline-5-carboxylate (PCA) to L-proline.</text>
</comment>
<dbReference type="InterPro" id="IPR053790">
    <property type="entry name" value="P5CR-like_CS"/>
</dbReference>
<evidence type="ECO:0000313" key="16">
    <source>
        <dbReference type="Proteomes" id="UP000469424"/>
    </source>
</evidence>
<sequence>MKLGFIGCGVMANAMMGGIIKAGLYKPEDIWGADPFEGSRQKTKEVNGINVTDSNVEVLENCDTVFLTIKPQYYAGVIEGIKDHVTDKHLFISIGAGRTLAYLAEQFGKPVKTVRVMPNTPAQVGEGMSAACPNEYVTEEETQRALNILNAFGKAEIMPENLFDIVTGVSGSGPAYVFMFIEAMADAAVNGGMQRKQAYTFAAQTVLGAAKMVLETGKHPGELKDMVSSPAGTTIAGVRELELGGLRTTVIEGVTAATEKSIAMQSAK</sequence>
<dbReference type="Pfam" id="PF14748">
    <property type="entry name" value="P5CR_dimer"/>
    <property type="match status" value="1"/>
</dbReference>
<evidence type="ECO:0000256" key="4">
    <source>
        <dbReference type="ARBA" id="ARBA00022605"/>
    </source>
</evidence>
<evidence type="ECO:0000313" key="15">
    <source>
        <dbReference type="EMBL" id="MST71090.1"/>
    </source>
</evidence>
<comment type="catalytic activity">
    <reaction evidence="9 12">
        <text>L-proline + NADP(+) = (S)-1-pyrroline-5-carboxylate + NADPH + 2 H(+)</text>
        <dbReference type="Rhea" id="RHEA:14109"/>
        <dbReference type="ChEBI" id="CHEBI:15378"/>
        <dbReference type="ChEBI" id="CHEBI:17388"/>
        <dbReference type="ChEBI" id="CHEBI:57783"/>
        <dbReference type="ChEBI" id="CHEBI:58349"/>
        <dbReference type="ChEBI" id="CHEBI:60039"/>
        <dbReference type="EC" id="1.5.1.2"/>
    </reaction>
</comment>
<feature type="domain" description="Pyrroline-5-carboxylate reductase catalytic N-terminal" evidence="13">
    <location>
        <begin position="2"/>
        <end position="97"/>
    </location>
</feature>
<dbReference type="EC" id="1.5.1.2" evidence="9 10"/>
<dbReference type="EMBL" id="VUNA01000013">
    <property type="protein sequence ID" value="MST71090.1"/>
    <property type="molecule type" value="Genomic_DNA"/>
</dbReference>
<dbReference type="Pfam" id="PF03807">
    <property type="entry name" value="F420_oxidored"/>
    <property type="match status" value="1"/>
</dbReference>
<evidence type="ECO:0000256" key="1">
    <source>
        <dbReference type="ARBA" id="ARBA00004496"/>
    </source>
</evidence>
<dbReference type="Proteomes" id="UP000469424">
    <property type="component" value="Unassembled WGS sequence"/>
</dbReference>
<feature type="domain" description="Pyrroline-5-carboxylate reductase dimerisation" evidence="14">
    <location>
        <begin position="160"/>
        <end position="262"/>
    </location>
</feature>
<dbReference type="HAMAP" id="MF_01925">
    <property type="entry name" value="P5C_reductase"/>
    <property type="match status" value="1"/>
</dbReference>
<reference evidence="15 16" key="1">
    <citation type="submission" date="2019-08" db="EMBL/GenBank/DDBJ databases">
        <title>In-depth cultivation of the pig gut microbiome towards novel bacterial diversity and tailored functional studies.</title>
        <authorList>
            <person name="Wylensek D."/>
            <person name="Hitch T.C.A."/>
            <person name="Clavel T."/>
        </authorList>
    </citation>
    <scope>NUCLEOTIDE SEQUENCE [LARGE SCALE GENOMIC DNA]</scope>
    <source>
        <strain evidence="15 16">WCA-MUC-591-APC-4B</strain>
    </source>
</reference>
<feature type="binding site" evidence="11">
    <location>
        <position position="55"/>
    </location>
    <ligand>
        <name>NADPH</name>
        <dbReference type="ChEBI" id="CHEBI:57783"/>
    </ligand>
</feature>
<dbReference type="RefSeq" id="WP_154554650.1">
    <property type="nucleotide sequence ID" value="NZ_VUNA01000013.1"/>
</dbReference>
<comment type="catalytic activity">
    <reaction evidence="9">
        <text>L-proline + NAD(+) = (S)-1-pyrroline-5-carboxylate + NADH + 2 H(+)</text>
        <dbReference type="Rhea" id="RHEA:14105"/>
        <dbReference type="ChEBI" id="CHEBI:15378"/>
        <dbReference type="ChEBI" id="CHEBI:17388"/>
        <dbReference type="ChEBI" id="CHEBI:57540"/>
        <dbReference type="ChEBI" id="CHEBI:57945"/>
        <dbReference type="ChEBI" id="CHEBI:60039"/>
        <dbReference type="EC" id="1.5.1.2"/>
    </reaction>
</comment>
<keyword evidence="3 9" id="KW-0963">Cytoplasm</keyword>
<evidence type="ECO:0000256" key="7">
    <source>
        <dbReference type="ARBA" id="ARBA00023002"/>
    </source>
</evidence>
<organism evidence="15 16">
    <name type="scientific">Mogibacterium kristiansenii</name>
    <dbReference type="NCBI Taxonomy" id="2606708"/>
    <lineage>
        <taxon>Bacteria</taxon>
        <taxon>Bacillati</taxon>
        <taxon>Bacillota</taxon>
        <taxon>Clostridia</taxon>
        <taxon>Peptostreptococcales</taxon>
        <taxon>Anaerovoracaceae</taxon>
        <taxon>Mogibacterium</taxon>
    </lineage>
</organism>
<comment type="caution">
    <text evidence="15">The sequence shown here is derived from an EMBL/GenBank/DDBJ whole genome shotgun (WGS) entry which is preliminary data.</text>
</comment>
<gene>
    <name evidence="9 15" type="primary">proC</name>
    <name evidence="15" type="ORF">FYJ65_07080</name>
</gene>
<evidence type="ECO:0000256" key="2">
    <source>
        <dbReference type="ARBA" id="ARBA00005525"/>
    </source>
</evidence>
<dbReference type="InterPro" id="IPR029036">
    <property type="entry name" value="P5CR_dimer"/>
</dbReference>
<keyword evidence="5 9" id="KW-0641">Proline biosynthesis</keyword>
<evidence type="ECO:0000256" key="10">
    <source>
        <dbReference type="NCBIfam" id="TIGR00112"/>
    </source>
</evidence>
<comment type="similarity">
    <text evidence="2 9 12">Belongs to the pyrroline-5-carboxylate reductase family.</text>
</comment>
<dbReference type="FunFam" id="3.40.50.720:FF:000190">
    <property type="entry name" value="Pyrroline-5-carboxylate reductase"/>
    <property type="match status" value="1"/>
</dbReference>
<comment type="pathway">
    <text evidence="9 12">Amino-acid biosynthesis; L-proline biosynthesis; L-proline from L-glutamate 5-semialdehyde: step 1/1.</text>
</comment>